<dbReference type="EMBL" id="GL876978">
    <property type="protein sequence ID" value="KLU91929.1"/>
    <property type="molecule type" value="Genomic_DNA"/>
</dbReference>
<reference evidence="2" key="3">
    <citation type="submission" date="2011-03" db="EMBL/GenBank/DDBJ databases">
        <title>Annotation of Magnaporthe poae ATCC 64411.</title>
        <authorList>
            <person name="Ma L.-J."/>
            <person name="Dead R."/>
            <person name="Young S.K."/>
            <person name="Zeng Q."/>
            <person name="Gargeya S."/>
            <person name="Fitzgerald M."/>
            <person name="Haas B."/>
            <person name="Abouelleil A."/>
            <person name="Alvarado L."/>
            <person name="Arachchi H.M."/>
            <person name="Berlin A."/>
            <person name="Brown A."/>
            <person name="Chapman S.B."/>
            <person name="Chen Z."/>
            <person name="Dunbar C."/>
            <person name="Freedman E."/>
            <person name="Gearin G."/>
            <person name="Gellesch M."/>
            <person name="Goldberg J."/>
            <person name="Griggs A."/>
            <person name="Gujja S."/>
            <person name="Heiman D."/>
            <person name="Howarth C."/>
            <person name="Larson L."/>
            <person name="Lui A."/>
            <person name="MacDonald P.J.P."/>
            <person name="Mehta T."/>
            <person name="Montmayeur A."/>
            <person name="Murphy C."/>
            <person name="Neiman D."/>
            <person name="Pearson M."/>
            <person name="Priest M."/>
            <person name="Roberts A."/>
            <person name="Saif S."/>
            <person name="Shea T."/>
            <person name="Shenoy N."/>
            <person name="Sisk P."/>
            <person name="Stolte C."/>
            <person name="Sykes S."/>
            <person name="Yandava C."/>
            <person name="Wortman J."/>
            <person name="Nusbaum C."/>
            <person name="Birren B."/>
        </authorList>
    </citation>
    <scope>NUCLEOTIDE SEQUENCE</scope>
    <source>
        <strain evidence="2">ATCC 64411</strain>
    </source>
</reference>
<reference evidence="2" key="1">
    <citation type="submission" date="2010-05" db="EMBL/GenBank/DDBJ databases">
        <title>The Genome Sequence of Magnaporthe poae strain ATCC 64411.</title>
        <authorList>
            <consortium name="The Broad Institute Genome Sequencing Platform"/>
            <consortium name="Broad Institute Genome Sequencing Center for Infectious Disease"/>
            <person name="Ma L.-J."/>
            <person name="Dead R."/>
            <person name="Young S."/>
            <person name="Zeng Q."/>
            <person name="Koehrsen M."/>
            <person name="Alvarado L."/>
            <person name="Berlin A."/>
            <person name="Chapman S.B."/>
            <person name="Chen Z."/>
            <person name="Freedman E."/>
            <person name="Gellesch M."/>
            <person name="Goldberg J."/>
            <person name="Griggs A."/>
            <person name="Gujja S."/>
            <person name="Heilman E.R."/>
            <person name="Heiman D."/>
            <person name="Hepburn T."/>
            <person name="Howarth C."/>
            <person name="Jen D."/>
            <person name="Larson L."/>
            <person name="Mehta T."/>
            <person name="Neiman D."/>
            <person name="Pearson M."/>
            <person name="Roberts A."/>
            <person name="Saif S."/>
            <person name="Shea T."/>
            <person name="Shenoy N."/>
            <person name="Sisk P."/>
            <person name="Stolte C."/>
            <person name="Sykes S."/>
            <person name="Walk T."/>
            <person name="White J."/>
            <person name="Yandava C."/>
            <person name="Haas B."/>
            <person name="Nusbaum C."/>
            <person name="Birren B."/>
        </authorList>
    </citation>
    <scope>NUCLEOTIDE SEQUENCE</scope>
    <source>
        <strain evidence="2">ATCC 64411</strain>
    </source>
</reference>
<protein>
    <submittedName>
        <fullName evidence="2 3">Uncharacterized protein</fullName>
    </submittedName>
</protein>
<gene>
    <name evidence="2" type="ORF">MAPG_10878</name>
</gene>
<feature type="region of interest" description="Disordered" evidence="1">
    <location>
        <begin position="142"/>
        <end position="192"/>
    </location>
</feature>
<organism evidence="3 4">
    <name type="scientific">Magnaporthiopsis poae (strain ATCC 64411 / 73-15)</name>
    <name type="common">Kentucky bluegrass fungus</name>
    <name type="synonym">Magnaporthe poae</name>
    <dbReference type="NCBI Taxonomy" id="644358"/>
    <lineage>
        <taxon>Eukaryota</taxon>
        <taxon>Fungi</taxon>
        <taxon>Dikarya</taxon>
        <taxon>Ascomycota</taxon>
        <taxon>Pezizomycotina</taxon>
        <taxon>Sordariomycetes</taxon>
        <taxon>Sordariomycetidae</taxon>
        <taxon>Magnaporthales</taxon>
        <taxon>Magnaporthaceae</taxon>
        <taxon>Magnaporthiopsis</taxon>
    </lineage>
</organism>
<dbReference type="eggNOG" id="ENOG502RNCT">
    <property type="taxonomic scope" value="Eukaryota"/>
</dbReference>
<dbReference type="EnsemblFungi" id="MAPG_10878T0">
    <property type="protein sequence ID" value="MAPG_10878T0"/>
    <property type="gene ID" value="MAPG_10878"/>
</dbReference>
<proteinExistence type="predicted"/>
<feature type="compositionally biased region" description="Polar residues" evidence="1">
    <location>
        <begin position="142"/>
        <end position="151"/>
    </location>
</feature>
<dbReference type="Proteomes" id="UP000011715">
    <property type="component" value="Unassembled WGS sequence"/>
</dbReference>
<feature type="compositionally biased region" description="Basic and acidic residues" evidence="1">
    <location>
        <begin position="154"/>
        <end position="171"/>
    </location>
</feature>
<dbReference type="AlphaFoldDB" id="A0A0C4EDR9"/>
<evidence type="ECO:0000313" key="2">
    <source>
        <dbReference type="EMBL" id="KLU91929.1"/>
    </source>
</evidence>
<dbReference type="EMBL" id="ADBL01002681">
    <property type="status" value="NOT_ANNOTATED_CDS"/>
    <property type="molecule type" value="Genomic_DNA"/>
</dbReference>
<sequence length="192" mass="22310">MCQYVWTTWSLCMELPNHARLLAVTFCNDVLHTLPEDERPRFEGTHQVGTAKMPKRIKEFTWACRRKIETLKTQTRTATCPACFNEDVLEDRDVLGPWLDLDELPLAGVISTRDYWRQLLRQPEFHFLWFVDMPNLENDVTLTSPAPQTLSLDEPAKSDDAAAEPPQRREIPQPPRPYTPLHLQPAEEENEE</sequence>
<reference evidence="3" key="4">
    <citation type="journal article" date="2015" name="G3 (Bethesda)">
        <title>Genome sequences of three phytopathogenic species of the Magnaporthaceae family of fungi.</title>
        <authorList>
            <person name="Okagaki L.H."/>
            <person name="Nunes C.C."/>
            <person name="Sailsbery J."/>
            <person name="Clay B."/>
            <person name="Brown D."/>
            <person name="John T."/>
            <person name="Oh Y."/>
            <person name="Young N."/>
            <person name="Fitzgerald M."/>
            <person name="Haas B.J."/>
            <person name="Zeng Q."/>
            <person name="Young S."/>
            <person name="Adiconis X."/>
            <person name="Fan L."/>
            <person name="Levin J.Z."/>
            <person name="Mitchell T.K."/>
            <person name="Okubara P.A."/>
            <person name="Farman M.L."/>
            <person name="Kohn L.M."/>
            <person name="Birren B."/>
            <person name="Ma L.-J."/>
            <person name="Dean R.A."/>
        </authorList>
    </citation>
    <scope>NUCLEOTIDE SEQUENCE</scope>
    <source>
        <strain evidence="3">ATCC 64411 / 73-15</strain>
    </source>
</reference>
<name>A0A0C4EDR9_MAGP6</name>
<dbReference type="VEuPathDB" id="FungiDB:MAPG_10878"/>
<dbReference type="OrthoDB" id="10518579at2759"/>
<evidence type="ECO:0000313" key="3">
    <source>
        <dbReference type="EnsemblFungi" id="MAPG_10878T0"/>
    </source>
</evidence>
<reference evidence="4" key="2">
    <citation type="submission" date="2010-05" db="EMBL/GenBank/DDBJ databases">
        <title>The genome sequence of Magnaporthe poae strain ATCC 64411.</title>
        <authorList>
            <person name="Ma L.-J."/>
            <person name="Dead R."/>
            <person name="Young S."/>
            <person name="Zeng Q."/>
            <person name="Koehrsen M."/>
            <person name="Alvarado L."/>
            <person name="Berlin A."/>
            <person name="Chapman S.B."/>
            <person name="Chen Z."/>
            <person name="Freedman E."/>
            <person name="Gellesch M."/>
            <person name="Goldberg J."/>
            <person name="Griggs A."/>
            <person name="Gujja S."/>
            <person name="Heilman E.R."/>
            <person name="Heiman D."/>
            <person name="Hepburn T."/>
            <person name="Howarth C."/>
            <person name="Jen D."/>
            <person name="Larson L."/>
            <person name="Mehta T."/>
            <person name="Neiman D."/>
            <person name="Pearson M."/>
            <person name="Roberts A."/>
            <person name="Saif S."/>
            <person name="Shea T."/>
            <person name="Shenoy N."/>
            <person name="Sisk P."/>
            <person name="Stolte C."/>
            <person name="Sykes S."/>
            <person name="Walk T."/>
            <person name="White J."/>
            <person name="Yandava C."/>
            <person name="Haas B."/>
            <person name="Nusbaum C."/>
            <person name="Birren B."/>
        </authorList>
    </citation>
    <scope>NUCLEOTIDE SEQUENCE [LARGE SCALE GENOMIC DNA]</scope>
    <source>
        <strain evidence="4">ATCC 64411 / 73-15</strain>
    </source>
</reference>
<reference evidence="3" key="5">
    <citation type="submission" date="2015-06" db="UniProtKB">
        <authorList>
            <consortium name="EnsemblFungi"/>
        </authorList>
    </citation>
    <scope>IDENTIFICATION</scope>
    <source>
        <strain evidence="3">ATCC 64411</strain>
    </source>
</reference>
<evidence type="ECO:0000256" key="1">
    <source>
        <dbReference type="SAM" id="MobiDB-lite"/>
    </source>
</evidence>
<accession>A0A0C4EDR9</accession>
<keyword evidence="4" id="KW-1185">Reference proteome</keyword>
<evidence type="ECO:0000313" key="4">
    <source>
        <dbReference type="Proteomes" id="UP000011715"/>
    </source>
</evidence>